<accession>A0ACC2UPZ6</accession>
<dbReference type="EMBL" id="QTSX02000065">
    <property type="protein sequence ID" value="KAJ9089108.1"/>
    <property type="molecule type" value="Genomic_DNA"/>
</dbReference>
<evidence type="ECO:0000313" key="1">
    <source>
        <dbReference type="EMBL" id="KAJ9089108.1"/>
    </source>
</evidence>
<protein>
    <submittedName>
        <fullName evidence="1">Uncharacterized protein</fullName>
    </submittedName>
</protein>
<comment type="caution">
    <text evidence="1">The sequence shown here is derived from an EMBL/GenBank/DDBJ whole genome shotgun (WGS) entry which is preliminary data.</text>
</comment>
<proteinExistence type="predicted"/>
<evidence type="ECO:0000313" key="2">
    <source>
        <dbReference type="Proteomes" id="UP001165960"/>
    </source>
</evidence>
<sequence>MYYQPWPSPGQTSSFIPPTPTPLILQPSSEVISYDHSRYGMVILTILSLTEVVVPHLSAYCPLAAGMLYLYCSFPFLYWALVSRYPEGWTPTMAPWYDTTPSHDIQSPKHWHPSSGIDSQATANKTKAFDYYPPPDAPFGPMHFTEYPHNSNHKPWTLKDLQWYTFPNAPKDPYQIVCDGRRINIYPLILNRKYNNPVTYLIPMEPPLTPKPTISTPPTSDTAGQSSQFLGVLYLAPTGLIDSALSVVRPWAVAGKALSYLVKLGPIIWWAMLVPASTPPSPAGALQYSWYPDTVVGLCWILDGWILL</sequence>
<reference evidence="1" key="1">
    <citation type="submission" date="2022-04" db="EMBL/GenBank/DDBJ databases">
        <title>Genome of the entomopathogenic fungus Entomophthora muscae.</title>
        <authorList>
            <person name="Elya C."/>
            <person name="Lovett B.R."/>
            <person name="Lee E."/>
            <person name="Macias A.M."/>
            <person name="Hajek A.E."/>
            <person name="De Bivort B.L."/>
            <person name="Kasson M.T."/>
            <person name="De Fine Licht H.H."/>
            <person name="Stajich J.E."/>
        </authorList>
    </citation>
    <scope>NUCLEOTIDE SEQUENCE</scope>
    <source>
        <strain evidence="1">Berkeley</strain>
    </source>
</reference>
<keyword evidence="2" id="KW-1185">Reference proteome</keyword>
<name>A0ACC2UPZ6_9FUNG</name>
<organism evidence="1 2">
    <name type="scientific">Entomophthora muscae</name>
    <dbReference type="NCBI Taxonomy" id="34485"/>
    <lineage>
        <taxon>Eukaryota</taxon>
        <taxon>Fungi</taxon>
        <taxon>Fungi incertae sedis</taxon>
        <taxon>Zoopagomycota</taxon>
        <taxon>Entomophthoromycotina</taxon>
        <taxon>Entomophthoromycetes</taxon>
        <taxon>Entomophthorales</taxon>
        <taxon>Entomophthoraceae</taxon>
        <taxon>Entomophthora</taxon>
    </lineage>
</organism>
<gene>
    <name evidence="1" type="ORF">DSO57_1016206</name>
</gene>
<dbReference type="Proteomes" id="UP001165960">
    <property type="component" value="Unassembled WGS sequence"/>
</dbReference>